<proteinExistence type="inferred from homology"/>
<evidence type="ECO:0000256" key="3">
    <source>
        <dbReference type="SAM" id="MobiDB-lite"/>
    </source>
</evidence>
<dbReference type="Proteomes" id="UP000629468">
    <property type="component" value="Unassembled WGS sequence"/>
</dbReference>
<evidence type="ECO:0000313" key="4">
    <source>
        <dbReference type="EMBL" id="KAF7778830.1"/>
    </source>
</evidence>
<evidence type="ECO:0000256" key="1">
    <source>
        <dbReference type="ARBA" id="ARBA00005350"/>
    </source>
</evidence>
<dbReference type="GO" id="GO:0005886">
    <property type="term" value="C:plasma membrane"/>
    <property type="evidence" value="ECO:0007669"/>
    <property type="project" value="TreeGrafter"/>
</dbReference>
<feature type="region of interest" description="Disordered" evidence="3">
    <location>
        <begin position="31"/>
        <end position="87"/>
    </location>
</feature>
<reference evidence="4 5" key="1">
    <citation type="journal article" name="Sci. Rep.">
        <title>Telomere-to-telomere assembled and centromere annotated genomes of the two main subspecies of the button mushroom Agaricus bisporus reveal especially polymorphic chromosome ends.</title>
        <authorList>
            <person name="Sonnenberg A.S.M."/>
            <person name="Sedaghat-Telgerd N."/>
            <person name="Lavrijssen B."/>
            <person name="Ohm R.A."/>
            <person name="Hendrickx P.M."/>
            <person name="Scholtmeijer K."/>
            <person name="Baars J.J.P."/>
            <person name="van Peer A."/>
        </authorList>
    </citation>
    <scope>NUCLEOTIDE SEQUENCE [LARGE SCALE GENOMIC DNA]</scope>
    <source>
        <strain evidence="4 5">H119_p4</strain>
    </source>
</reference>
<feature type="compositionally biased region" description="Polar residues" evidence="3">
    <location>
        <begin position="73"/>
        <end position="84"/>
    </location>
</feature>
<comment type="similarity">
    <text evidence="1 2">Belongs to the phospholipid scramblase family.</text>
</comment>
<dbReference type="PANTHER" id="PTHR23248:SF9">
    <property type="entry name" value="PHOSPHOLIPID SCRAMBLASE"/>
    <property type="match status" value="1"/>
</dbReference>
<gene>
    <name evidence="4" type="ORF">Agabi119p4_3175</name>
</gene>
<accession>A0A8H7F6Y7</accession>
<sequence length="352" mass="40095">MSLSRPALWNERCFLISQQRRLYALSRFPTKRAAGPGRSRENVNPKNSSSSQQPIQGKIPLENIPSDSESRLWHTSQRPPTSNPEEGLRRLLMENETLIVERQMEMLNIFVGFEQCNKYTISNEEGQPLGFIAEEDRGFLGTVARQAFATHRPFRAIVLDSSGSPILWLRRPFAWINSRMYVQRLKDFSNYTPEGEPVLDTLGEAQQVWHPWRRRYDLFLREGTERVLSLASGPQSEPETAVFSQVAKIDAPFLAWDFRLQDGYDQDIAFISRAFGGFGREIFTDTGRYSISFKPVAALPGGQGYVPQSTSRVLSLDERALFLALAINIDADYFSRHSHMGGGGLFHFLPWE</sequence>
<evidence type="ECO:0000256" key="2">
    <source>
        <dbReference type="RuleBase" id="RU363116"/>
    </source>
</evidence>
<comment type="caution">
    <text evidence="4">The sequence shown here is derived from an EMBL/GenBank/DDBJ whole genome shotgun (WGS) entry which is preliminary data.</text>
</comment>
<dbReference type="InterPro" id="IPR005552">
    <property type="entry name" value="Scramblase"/>
</dbReference>
<feature type="compositionally biased region" description="Polar residues" evidence="3">
    <location>
        <begin position="44"/>
        <end position="55"/>
    </location>
</feature>
<dbReference type="EMBL" id="JABXXO010000004">
    <property type="protein sequence ID" value="KAF7778830.1"/>
    <property type="molecule type" value="Genomic_DNA"/>
</dbReference>
<dbReference type="Pfam" id="PF03803">
    <property type="entry name" value="Scramblase"/>
    <property type="match status" value="1"/>
</dbReference>
<dbReference type="PANTHER" id="PTHR23248">
    <property type="entry name" value="PHOSPHOLIPID SCRAMBLASE-RELATED"/>
    <property type="match status" value="1"/>
</dbReference>
<evidence type="ECO:0000313" key="5">
    <source>
        <dbReference type="Proteomes" id="UP000629468"/>
    </source>
</evidence>
<name>A0A8H7F6Y7_AGABI</name>
<dbReference type="GO" id="GO:0017128">
    <property type="term" value="F:phospholipid scramblase activity"/>
    <property type="evidence" value="ECO:0007669"/>
    <property type="project" value="InterPro"/>
</dbReference>
<organism evidence="4 5">
    <name type="scientific">Agaricus bisporus var. burnettii</name>
    <dbReference type="NCBI Taxonomy" id="192524"/>
    <lineage>
        <taxon>Eukaryota</taxon>
        <taxon>Fungi</taxon>
        <taxon>Dikarya</taxon>
        <taxon>Basidiomycota</taxon>
        <taxon>Agaricomycotina</taxon>
        <taxon>Agaricomycetes</taxon>
        <taxon>Agaricomycetidae</taxon>
        <taxon>Agaricales</taxon>
        <taxon>Agaricineae</taxon>
        <taxon>Agaricaceae</taxon>
        <taxon>Agaricus</taxon>
    </lineage>
</organism>
<protein>
    <recommendedName>
        <fullName evidence="2">Phospholipid scramblase</fullName>
    </recommendedName>
</protein>
<dbReference type="AlphaFoldDB" id="A0A8H7F6Y7"/>